<accession>A0A081FYJ3</accession>
<feature type="domain" description="T-SNARE coiled-coil homology" evidence="13">
    <location>
        <begin position="567"/>
        <end position="629"/>
    </location>
</feature>
<dbReference type="CDD" id="cd11386">
    <property type="entry name" value="MCP_signal"/>
    <property type="match status" value="1"/>
</dbReference>
<dbReference type="PROSITE" id="PS50192">
    <property type="entry name" value="T_SNARE"/>
    <property type="match status" value="1"/>
</dbReference>
<comment type="similarity">
    <text evidence="9">Belongs to the methyl-accepting chemotaxis (MCP) protein family.</text>
</comment>
<dbReference type="SMART" id="SM00304">
    <property type="entry name" value="HAMP"/>
    <property type="match status" value="1"/>
</dbReference>
<dbReference type="PROSITE" id="PS50885">
    <property type="entry name" value="HAMP"/>
    <property type="match status" value="1"/>
</dbReference>
<protein>
    <submittedName>
        <fullName evidence="15">Methyl-accepting chemotaxis protein</fullName>
    </submittedName>
</protein>
<dbReference type="SUPFAM" id="SSF58104">
    <property type="entry name" value="Methyl-accepting chemotaxis protein (MCP) signaling domain"/>
    <property type="match status" value="1"/>
</dbReference>
<dbReference type="Pfam" id="PF00015">
    <property type="entry name" value="MCPsignal"/>
    <property type="match status" value="1"/>
</dbReference>
<dbReference type="Pfam" id="PF00672">
    <property type="entry name" value="HAMP"/>
    <property type="match status" value="1"/>
</dbReference>
<evidence type="ECO:0000256" key="5">
    <source>
        <dbReference type="ARBA" id="ARBA00022692"/>
    </source>
</evidence>
<keyword evidence="6 11" id="KW-1133">Transmembrane helix</keyword>
<dbReference type="SMART" id="SM00283">
    <property type="entry name" value="MA"/>
    <property type="match status" value="1"/>
</dbReference>
<gene>
    <name evidence="15" type="ORF">ADIMK_2377</name>
</gene>
<dbReference type="InterPro" id="IPR004089">
    <property type="entry name" value="MCPsignal_dom"/>
</dbReference>
<keyword evidence="4" id="KW-0997">Cell inner membrane</keyword>
<dbReference type="Proteomes" id="UP000028252">
    <property type="component" value="Unassembled WGS sequence"/>
</dbReference>
<keyword evidence="7 11" id="KW-0472">Membrane</keyword>
<dbReference type="AlphaFoldDB" id="A0A081FYJ3"/>
<evidence type="ECO:0000256" key="7">
    <source>
        <dbReference type="ARBA" id="ARBA00023136"/>
    </source>
</evidence>
<dbReference type="Pfam" id="PF02743">
    <property type="entry name" value="dCache_1"/>
    <property type="match status" value="1"/>
</dbReference>
<dbReference type="STRING" id="1232683.ADIMK_2377"/>
<evidence type="ECO:0000313" key="16">
    <source>
        <dbReference type="Proteomes" id="UP000028252"/>
    </source>
</evidence>
<dbReference type="InterPro" id="IPR000727">
    <property type="entry name" value="T_SNARE_dom"/>
</dbReference>
<sequence length="652" mass="70774">MKIKQKLILAFVANTLLASVLLSLFSISQSREAAQERFAEISALQLQTVDDSFSAFFRDIGRDIEHLAKAPILRQVDDSIKTYYDQPEQQMTPTKNGGLEADIYRHLERFGSTHPGFNYVYIGTEMGGYVQWPESKMTADYDPRKRPWYMTTKAKPDAILFGDSYYWAGDDITLVPVSHTFRDSNGKLLGVLSADVSLASLTDMAQQVKLGEKGFLILVEDTGKVLVDASNPDNNFKNLADLSGSAYQQLDKASSGLLQLTLNGEEYEARVHQSDELGWKLVALMPRSEIMAPAQELMWTTLGITALVLLAVCVLAFWLSGMLVKPILMVSKGLKEIAQGGGDLRGRLSVVSRDEAGDLATWFNQFLDSLQGLVTQVNQSAHEVASVSAQAQSSAAAVDRASEHQLREVESMVAAVNEMSATASEVARSCAQTADAAGASQEASDSGKRIMASTESSVRQLGEQVAQSVNYIGELEQETGQINTILEVIRGIAEQTNLLALNAAIEAARAGDSGRGFAVVADEVRTLAQRTQVSTEEIGALVERLNVRTKQVVDTMAASQAKSKEAVSLSEQAHEAFEQIKRSVDQITDMATQIASAAEEQHQVSEGINANIEAIHGAANEVNQVSAEVANNSSRQSALANKLTDLMKQFRV</sequence>
<evidence type="ECO:0000256" key="10">
    <source>
        <dbReference type="PROSITE-ProRule" id="PRU00284"/>
    </source>
</evidence>
<evidence type="ECO:0000256" key="4">
    <source>
        <dbReference type="ARBA" id="ARBA00022519"/>
    </source>
</evidence>
<dbReference type="SUPFAM" id="SSF103190">
    <property type="entry name" value="Sensory domain-like"/>
    <property type="match status" value="1"/>
</dbReference>
<dbReference type="CDD" id="cd12912">
    <property type="entry name" value="PDC2_MCP_like"/>
    <property type="match status" value="1"/>
</dbReference>
<dbReference type="GO" id="GO:0007165">
    <property type="term" value="P:signal transduction"/>
    <property type="evidence" value="ECO:0007669"/>
    <property type="project" value="UniProtKB-KW"/>
</dbReference>
<dbReference type="OrthoDB" id="9760371at2"/>
<feature type="domain" description="HAMP" evidence="14">
    <location>
        <begin position="321"/>
        <end position="375"/>
    </location>
</feature>
<evidence type="ECO:0000313" key="15">
    <source>
        <dbReference type="EMBL" id="KEA63598.1"/>
    </source>
</evidence>
<dbReference type="PANTHER" id="PTHR32089:SF112">
    <property type="entry name" value="LYSOZYME-LIKE PROTEIN-RELATED"/>
    <property type="match status" value="1"/>
</dbReference>
<dbReference type="PROSITE" id="PS50111">
    <property type="entry name" value="CHEMOTAXIS_TRANSDUC_2"/>
    <property type="match status" value="1"/>
</dbReference>
<evidence type="ECO:0000259" key="13">
    <source>
        <dbReference type="PROSITE" id="PS50192"/>
    </source>
</evidence>
<evidence type="ECO:0000256" key="9">
    <source>
        <dbReference type="ARBA" id="ARBA00029447"/>
    </source>
</evidence>
<keyword evidence="5 11" id="KW-0812">Transmembrane</keyword>
<dbReference type="PATRIC" id="fig|1232683.4.peg.2336"/>
<dbReference type="CDD" id="cd18773">
    <property type="entry name" value="PDC1_HK_sensor"/>
    <property type="match status" value="1"/>
</dbReference>
<keyword evidence="8 10" id="KW-0807">Transducer</keyword>
<dbReference type="CDD" id="cd06225">
    <property type="entry name" value="HAMP"/>
    <property type="match status" value="1"/>
</dbReference>
<evidence type="ECO:0000256" key="2">
    <source>
        <dbReference type="ARBA" id="ARBA00022475"/>
    </source>
</evidence>
<keyword evidence="16" id="KW-1185">Reference proteome</keyword>
<dbReference type="GO" id="GO:0005886">
    <property type="term" value="C:plasma membrane"/>
    <property type="evidence" value="ECO:0007669"/>
    <property type="project" value="UniProtKB-SubCell"/>
</dbReference>
<evidence type="ECO:0000259" key="12">
    <source>
        <dbReference type="PROSITE" id="PS50111"/>
    </source>
</evidence>
<evidence type="ECO:0000256" key="11">
    <source>
        <dbReference type="SAM" id="Phobius"/>
    </source>
</evidence>
<keyword evidence="3" id="KW-0145">Chemotaxis</keyword>
<dbReference type="Gene3D" id="3.30.450.20">
    <property type="entry name" value="PAS domain"/>
    <property type="match status" value="2"/>
</dbReference>
<evidence type="ECO:0000256" key="6">
    <source>
        <dbReference type="ARBA" id="ARBA00022989"/>
    </source>
</evidence>
<feature type="transmembrane region" description="Helical" evidence="11">
    <location>
        <begin position="297"/>
        <end position="319"/>
    </location>
</feature>
<dbReference type="EMBL" id="JMQN01000036">
    <property type="protein sequence ID" value="KEA63598.1"/>
    <property type="molecule type" value="Genomic_DNA"/>
</dbReference>
<comment type="subcellular location">
    <subcellularLocation>
        <location evidence="1">Cell inner membrane</location>
        <topology evidence="1">Multi-pass membrane protein</topology>
    </subcellularLocation>
</comment>
<dbReference type="eggNOG" id="COG0840">
    <property type="taxonomic scope" value="Bacteria"/>
</dbReference>
<dbReference type="InterPro" id="IPR029151">
    <property type="entry name" value="Sensor-like_sf"/>
</dbReference>
<feature type="domain" description="Methyl-accepting transducer" evidence="12">
    <location>
        <begin position="380"/>
        <end position="616"/>
    </location>
</feature>
<dbReference type="Gene3D" id="1.10.287.950">
    <property type="entry name" value="Methyl-accepting chemotaxis protein"/>
    <property type="match status" value="1"/>
</dbReference>
<comment type="caution">
    <text evidence="15">The sequence shown here is derived from an EMBL/GenBank/DDBJ whole genome shotgun (WGS) entry which is preliminary data.</text>
</comment>
<dbReference type="FunFam" id="1.10.287.950:FF:000001">
    <property type="entry name" value="Methyl-accepting chemotaxis sensory transducer"/>
    <property type="match status" value="1"/>
</dbReference>
<proteinExistence type="inferred from homology"/>
<dbReference type="GO" id="GO:0006935">
    <property type="term" value="P:chemotaxis"/>
    <property type="evidence" value="ECO:0007669"/>
    <property type="project" value="UniProtKB-KW"/>
</dbReference>
<organism evidence="15 16">
    <name type="scientific">Marinobacterium lacunae</name>
    <dbReference type="NCBI Taxonomy" id="1232683"/>
    <lineage>
        <taxon>Bacteria</taxon>
        <taxon>Pseudomonadati</taxon>
        <taxon>Pseudomonadota</taxon>
        <taxon>Gammaproteobacteria</taxon>
        <taxon>Oceanospirillales</taxon>
        <taxon>Oceanospirillaceae</taxon>
        <taxon>Marinobacterium</taxon>
    </lineage>
</organism>
<keyword evidence="2" id="KW-1003">Cell membrane</keyword>
<evidence type="ECO:0000256" key="3">
    <source>
        <dbReference type="ARBA" id="ARBA00022500"/>
    </source>
</evidence>
<dbReference type="PANTHER" id="PTHR32089">
    <property type="entry name" value="METHYL-ACCEPTING CHEMOTAXIS PROTEIN MCPB"/>
    <property type="match status" value="1"/>
</dbReference>
<name>A0A081FYJ3_9GAMM</name>
<evidence type="ECO:0000256" key="8">
    <source>
        <dbReference type="ARBA" id="ARBA00023224"/>
    </source>
</evidence>
<dbReference type="InterPro" id="IPR033479">
    <property type="entry name" value="dCache_1"/>
</dbReference>
<dbReference type="InterPro" id="IPR003660">
    <property type="entry name" value="HAMP_dom"/>
</dbReference>
<evidence type="ECO:0000259" key="14">
    <source>
        <dbReference type="PROSITE" id="PS50885"/>
    </source>
</evidence>
<reference evidence="15 16" key="1">
    <citation type="submission" date="2014-04" db="EMBL/GenBank/DDBJ databases">
        <title>Marinobacterium kochiensis sp. nov., isolated from sediment sample collected from Kochi backwaters in Kerala, India.</title>
        <authorList>
            <person name="Singh A."/>
            <person name="Pinnaka A.K."/>
        </authorList>
    </citation>
    <scope>NUCLEOTIDE SEQUENCE [LARGE SCALE GENOMIC DNA]</scope>
    <source>
        <strain evidence="15 16">AK27</strain>
    </source>
</reference>
<dbReference type="RefSeq" id="WP_036188260.1">
    <property type="nucleotide sequence ID" value="NZ_JMQN01000036.1"/>
</dbReference>
<evidence type="ECO:0000256" key="1">
    <source>
        <dbReference type="ARBA" id="ARBA00004429"/>
    </source>
</evidence>